<dbReference type="AlphaFoldDB" id="A0A6V7K3K9"/>
<dbReference type="EMBL" id="CADCXW020000021">
    <property type="protein sequence ID" value="CAD1557630.1"/>
    <property type="molecule type" value="Genomic_DNA"/>
</dbReference>
<name>A0A6V7K3K9_9HYME</name>
<reference evidence="2" key="1">
    <citation type="submission" date="2020-07" db="EMBL/GenBank/DDBJ databases">
        <authorList>
            <person name="Ferguson B K."/>
        </authorList>
    </citation>
    <scope>NUCLEOTIDE SEQUENCE</scope>
    <source>
        <strain evidence="2">L06</strain>
    </source>
</reference>
<feature type="region of interest" description="Disordered" evidence="1">
    <location>
        <begin position="21"/>
        <end position="71"/>
    </location>
</feature>
<protein>
    <submittedName>
        <fullName evidence="2">Uncharacterized protein</fullName>
    </submittedName>
</protein>
<evidence type="ECO:0000313" key="2">
    <source>
        <dbReference type="EMBL" id="CAD1557630.1"/>
    </source>
</evidence>
<evidence type="ECO:0000256" key="1">
    <source>
        <dbReference type="SAM" id="MobiDB-lite"/>
    </source>
</evidence>
<sequence length="71" mass="7951">MIQAKHAIARLTEQIGMHKLGSIPVGGTYRSERKDSISSDPDTDEEEHEVHDEEDHDRAGTVVFPVDSIHE</sequence>
<organism evidence="2">
    <name type="scientific">Bracon brevicornis</name>
    <dbReference type="NCBI Taxonomy" id="1563983"/>
    <lineage>
        <taxon>Eukaryota</taxon>
        <taxon>Metazoa</taxon>
        <taxon>Ecdysozoa</taxon>
        <taxon>Arthropoda</taxon>
        <taxon>Hexapoda</taxon>
        <taxon>Insecta</taxon>
        <taxon>Pterygota</taxon>
        <taxon>Neoptera</taxon>
        <taxon>Endopterygota</taxon>
        <taxon>Hymenoptera</taxon>
        <taxon>Apocrita</taxon>
        <taxon>Ichneumonoidea</taxon>
        <taxon>Braconidae</taxon>
        <taxon>Braconinae</taxon>
        <taxon>Bracon</taxon>
    </lineage>
</organism>
<accession>A0A6V7K3K9</accession>
<feature type="compositionally biased region" description="Basic and acidic residues" evidence="1">
    <location>
        <begin position="48"/>
        <end position="59"/>
    </location>
</feature>
<gene>
    <name evidence="2" type="ORF">BBRV_LOCUS66409</name>
</gene>
<proteinExistence type="predicted"/>